<dbReference type="EMBL" id="AVOT02082634">
    <property type="protein sequence ID" value="MBW0568436.1"/>
    <property type="molecule type" value="Genomic_DNA"/>
</dbReference>
<organism evidence="2 3">
    <name type="scientific">Austropuccinia psidii MF-1</name>
    <dbReference type="NCBI Taxonomy" id="1389203"/>
    <lineage>
        <taxon>Eukaryota</taxon>
        <taxon>Fungi</taxon>
        <taxon>Dikarya</taxon>
        <taxon>Basidiomycota</taxon>
        <taxon>Pucciniomycotina</taxon>
        <taxon>Pucciniomycetes</taxon>
        <taxon>Pucciniales</taxon>
        <taxon>Sphaerophragmiaceae</taxon>
        <taxon>Austropuccinia</taxon>
    </lineage>
</organism>
<evidence type="ECO:0000313" key="2">
    <source>
        <dbReference type="EMBL" id="MBW0568436.1"/>
    </source>
</evidence>
<comment type="caution">
    <text evidence="2">The sequence shown here is derived from an EMBL/GenBank/DDBJ whole genome shotgun (WGS) entry which is preliminary data.</text>
</comment>
<dbReference type="Proteomes" id="UP000765509">
    <property type="component" value="Unassembled WGS sequence"/>
</dbReference>
<sequence length="91" mass="9801">MSSGYNCYVSCFKDFINAFPSEEVEWMIFGDPSPPSLNASLLVWALASTRDPPSPPALETLSRSSSPSPSSEGVPKAAMAFYAFIKGSYNP</sequence>
<gene>
    <name evidence="2" type="ORF">O181_108151</name>
</gene>
<feature type="region of interest" description="Disordered" evidence="1">
    <location>
        <begin position="51"/>
        <end position="74"/>
    </location>
</feature>
<protein>
    <submittedName>
        <fullName evidence="2">Uncharacterized protein</fullName>
    </submittedName>
</protein>
<name>A0A9Q3JUS0_9BASI</name>
<feature type="compositionally biased region" description="Low complexity" evidence="1">
    <location>
        <begin position="62"/>
        <end position="71"/>
    </location>
</feature>
<accession>A0A9Q3JUS0</accession>
<keyword evidence="3" id="KW-1185">Reference proteome</keyword>
<evidence type="ECO:0000256" key="1">
    <source>
        <dbReference type="SAM" id="MobiDB-lite"/>
    </source>
</evidence>
<reference evidence="2" key="1">
    <citation type="submission" date="2021-03" db="EMBL/GenBank/DDBJ databases">
        <title>Draft genome sequence of rust myrtle Austropuccinia psidii MF-1, a brazilian biotype.</title>
        <authorList>
            <person name="Quecine M.C."/>
            <person name="Pachon D.M.R."/>
            <person name="Bonatelli M.L."/>
            <person name="Correr F.H."/>
            <person name="Franceschini L.M."/>
            <person name="Leite T.F."/>
            <person name="Margarido G.R.A."/>
            <person name="Almeida C.A."/>
            <person name="Ferrarezi J.A."/>
            <person name="Labate C.A."/>
        </authorList>
    </citation>
    <scope>NUCLEOTIDE SEQUENCE</scope>
    <source>
        <strain evidence="2">MF-1</strain>
    </source>
</reference>
<dbReference type="AlphaFoldDB" id="A0A9Q3JUS0"/>
<proteinExistence type="predicted"/>
<evidence type="ECO:0000313" key="3">
    <source>
        <dbReference type="Proteomes" id="UP000765509"/>
    </source>
</evidence>